<dbReference type="SUPFAM" id="SSF69304">
    <property type="entry name" value="Tricorn protease N-terminal domain"/>
    <property type="match status" value="1"/>
</dbReference>
<dbReference type="Gene3D" id="2.120.10.30">
    <property type="entry name" value="TolB, C-terminal domain"/>
    <property type="match status" value="1"/>
</dbReference>
<dbReference type="PROSITE" id="PS51257">
    <property type="entry name" value="PROKAR_LIPOPROTEIN"/>
    <property type="match status" value="1"/>
</dbReference>
<feature type="transmembrane region" description="Helical" evidence="2">
    <location>
        <begin position="6"/>
        <end position="30"/>
    </location>
</feature>
<evidence type="ECO:0000313" key="3">
    <source>
        <dbReference type="EMBL" id="AKI97766.1"/>
    </source>
</evidence>
<keyword evidence="2" id="KW-1133">Transmembrane helix</keyword>
<keyword evidence="2" id="KW-0812">Transmembrane</keyword>
<evidence type="ECO:0000256" key="2">
    <source>
        <dbReference type="SAM" id="Phobius"/>
    </source>
</evidence>
<gene>
    <name evidence="3" type="ORF">IX53_08020</name>
</gene>
<proteinExistence type="inferred from homology"/>
<organism evidence="3 4">
    <name type="scientific">Kosmotoga pacifica</name>
    <dbReference type="NCBI Taxonomy" id="1330330"/>
    <lineage>
        <taxon>Bacteria</taxon>
        <taxon>Thermotogati</taxon>
        <taxon>Thermotogota</taxon>
        <taxon>Thermotogae</taxon>
        <taxon>Kosmotogales</taxon>
        <taxon>Kosmotogaceae</taxon>
        <taxon>Kosmotoga</taxon>
    </lineage>
</organism>
<keyword evidence="2" id="KW-0472">Membrane</keyword>
<dbReference type="PATRIC" id="fig|1330330.3.peg.1625"/>
<dbReference type="OrthoDB" id="9799878at2"/>
<comment type="similarity">
    <text evidence="1">Belongs to the TolB family.</text>
</comment>
<dbReference type="PANTHER" id="PTHR36842">
    <property type="entry name" value="PROTEIN TOLB HOMOLOG"/>
    <property type="match status" value="1"/>
</dbReference>
<dbReference type="InterPro" id="IPR011659">
    <property type="entry name" value="WD40"/>
</dbReference>
<dbReference type="EMBL" id="CP011232">
    <property type="protein sequence ID" value="AKI97766.1"/>
    <property type="molecule type" value="Genomic_DNA"/>
</dbReference>
<dbReference type="InterPro" id="IPR011042">
    <property type="entry name" value="6-blade_b-propeller_TolB-like"/>
</dbReference>
<name>A0A0G2ZCD6_9BACT</name>
<protein>
    <recommendedName>
        <fullName evidence="5">Dipeptidylpeptidase IV N-terminal domain-containing protein</fullName>
    </recommendedName>
</protein>
<dbReference type="AlphaFoldDB" id="A0A0G2ZCD6"/>
<evidence type="ECO:0000313" key="4">
    <source>
        <dbReference type="Proteomes" id="UP000035159"/>
    </source>
</evidence>
<dbReference type="KEGG" id="kpf:IX53_08020"/>
<accession>A0A0G2ZCD6</accession>
<dbReference type="Pfam" id="PF07676">
    <property type="entry name" value="PD40"/>
    <property type="match status" value="3"/>
</dbReference>
<evidence type="ECO:0008006" key="5">
    <source>
        <dbReference type="Google" id="ProtNLM"/>
    </source>
</evidence>
<keyword evidence="4" id="KW-1185">Reference proteome</keyword>
<dbReference type="Proteomes" id="UP000035159">
    <property type="component" value="Chromosome"/>
</dbReference>
<dbReference type="PANTHER" id="PTHR36842:SF1">
    <property type="entry name" value="PROTEIN TOLB"/>
    <property type="match status" value="1"/>
</dbReference>
<sequence>MKLVKWLILIVMLTTVMLFTSGCGLFLAMVSGESGPIVLQGTQFEQITSTKKEYEVFPRLLDEESIIFTSVTESSRKIVLMNLKNKSTSLLRENATAAWPIPEEGKYVFGLVKNDGIFLCEGSLTSPAYTYLTMTPFATRTNLQPSVSPDGERIAFHFLDPSMTAYLGVIERNRPFYSVLCEGTSPTWSKDGKYIYADHELPNGNYEIIRIDVQNGLVSTILSGNNKNYTFPVVSPDGKWLAFQYGEDSIAFSDLYGGKLTVIVEGLEDLWSIHWGSDGFIYFSSKGDIYRIKPILPEE</sequence>
<reference evidence="3 4" key="1">
    <citation type="submission" date="2015-04" db="EMBL/GenBank/DDBJ databases">
        <title>Complete Genome Sequence of Kosmotoga pacifica SLHLJ1.</title>
        <authorList>
            <person name="Jiang L.J."/>
            <person name="Shao Z.Z."/>
            <person name="Jebbar M."/>
        </authorList>
    </citation>
    <scope>NUCLEOTIDE SEQUENCE [LARGE SCALE GENOMIC DNA]</scope>
    <source>
        <strain evidence="3 4">SLHLJ1</strain>
    </source>
</reference>
<evidence type="ECO:0000256" key="1">
    <source>
        <dbReference type="ARBA" id="ARBA00009820"/>
    </source>
</evidence>
<dbReference type="RefSeq" id="WP_047754901.1">
    <property type="nucleotide sequence ID" value="NZ_CASWEU010000001.1"/>
</dbReference>